<protein>
    <recommendedName>
        <fullName evidence="2">Tubulin-specific chaperone D</fullName>
    </recommendedName>
</protein>
<name>A0A210QA62_MIZYE</name>
<dbReference type="OrthoDB" id="10253476at2759"/>
<evidence type="ECO:0000256" key="3">
    <source>
        <dbReference type="ARBA" id="ARBA00023186"/>
    </source>
</evidence>
<accession>A0A210QA62</accession>
<comment type="similarity">
    <text evidence="1">Belongs to the TBCD family.</text>
</comment>
<gene>
    <name evidence="6" type="ORF">KP79_PYT05921</name>
</gene>
<evidence type="ECO:0000313" key="7">
    <source>
        <dbReference type="Proteomes" id="UP000242188"/>
    </source>
</evidence>
<dbReference type="GO" id="GO:0007021">
    <property type="term" value="P:tubulin complex assembly"/>
    <property type="evidence" value="ECO:0007669"/>
    <property type="project" value="InterPro"/>
</dbReference>
<evidence type="ECO:0000256" key="1">
    <source>
        <dbReference type="ARBA" id="ARBA00006853"/>
    </source>
</evidence>
<dbReference type="InterPro" id="IPR022577">
    <property type="entry name" value="TBCD_C"/>
</dbReference>
<dbReference type="InterPro" id="IPR011989">
    <property type="entry name" value="ARM-like"/>
</dbReference>
<dbReference type="GO" id="GO:0007023">
    <property type="term" value="P:post-chaperonin tubulin folding pathway"/>
    <property type="evidence" value="ECO:0007669"/>
    <property type="project" value="InterPro"/>
</dbReference>
<dbReference type="Pfam" id="PF25767">
    <property type="entry name" value="ARM_TBCD_2nd"/>
    <property type="match status" value="1"/>
</dbReference>
<dbReference type="GO" id="GO:0034333">
    <property type="term" value="P:adherens junction assembly"/>
    <property type="evidence" value="ECO:0007669"/>
    <property type="project" value="TreeGrafter"/>
</dbReference>
<dbReference type="Gene3D" id="1.25.10.10">
    <property type="entry name" value="Leucine-rich Repeat Variant"/>
    <property type="match status" value="2"/>
</dbReference>
<evidence type="ECO:0000256" key="2">
    <source>
        <dbReference type="ARBA" id="ARBA00015003"/>
    </source>
</evidence>
<evidence type="ECO:0000259" key="5">
    <source>
        <dbReference type="Pfam" id="PF25767"/>
    </source>
</evidence>
<dbReference type="GO" id="GO:0048487">
    <property type="term" value="F:beta-tubulin binding"/>
    <property type="evidence" value="ECO:0007669"/>
    <property type="project" value="InterPro"/>
</dbReference>
<feature type="domain" description="Tubulin-folding cofactor D ARM repeats" evidence="5">
    <location>
        <begin position="291"/>
        <end position="526"/>
    </location>
</feature>
<comment type="caution">
    <text evidence="6">The sequence shown here is derived from an EMBL/GenBank/DDBJ whole genome shotgun (WGS) entry which is preliminary data.</text>
</comment>
<proteinExistence type="inferred from homology"/>
<organism evidence="6 7">
    <name type="scientific">Mizuhopecten yessoensis</name>
    <name type="common">Japanese scallop</name>
    <name type="synonym">Patinopecten yessoensis</name>
    <dbReference type="NCBI Taxonomy" id="6573"/>
    <lineage>
        <taxon>Eukaryota</taxon>
        <taxon>Metazoa</taxon>
        <taxon>Spiralia</taxon>
        <taxon>Lophotrochozoa</taxon>
        <taxon>Mollusca</taxon>
        <taxon>Bivalvia</taxon>
        <taxon>Autobranchia</taxon>
        <taxon>Pteriomorphia</taxon>
        <taxon>Pectinida</taxon>
        <taxon>Pectinoidea</taxon>
        <taxon>Pectinidae</taxon>
        <taxon>Mizuhopecten</taxon>
    </lineage>
</organism>
<dbReference type="GO" id="GO:0070830">
    <property type="term" value="P:bicellular tight junction assembly"/>
    <property type="evidence" value="ECO:0007669"/>
    <property type="project" value="TreeGrafter"/>
</dbReference>
<evidence type="ECO:0000259" key="4">
    <source>
        <dbReference type="Pfam" id="PF12612"/>
    </source>
</evidence>
<dbReference type="Proteomes" id="UP000242188">
    <property type="component" value="Unassembled WGS sequence"/>
</dbReference>
<dbReference type="InterPro" id="IPR058033">
    <property type="entry name" value="ARM_TBCD_2nd"/>
</dbReference>
<dbReference type="GO" id="GO:0016328">
    <property type="term" value="C:lateral plasma membrane"/>
    <property type="evidence" value="ECO:0007669"/>
    <property type="project" value="TreeGrafter"/>
</dbReference>
<evidence type="ECO:0000313" key="6">
    <source>
        <dbReference type="EMBL" id="OWF45618.1"/>
    </source>
</evidence>
<dbReference type="STRING" id="6573.A0A210QA62"/>
<dbReference type="Pfam" id="PF12612">
    <property type="entry name" value="TFCD_C"/>
    <property type="match status" value="1"/>
</dbReference>
<reference evidence="6 7" key="1">
    <citation type="journal article" date="2017" name="Nat. Ecol. Evol.">
        <title>Scallop genome provides insights into evolution of bilaterian karyotype and development.</title>
        <authorList>
            <person name="Wang S."/>
            <person name="Zhang J."/>
            <person name="Jiao W."/>
            <person name="Li J."/>
            <person name="Xun X."/>
            <person name="Sun Y."/>
            <person name="Guo X."/>
            <person name="Huan P."/>
            <person name="Dong B."/>
            <person name="Zhang L."/>
            <person name="Hu X."/>
            <person name="Sun X."/>
            <person name="Wang J."/>
            <person name="Zhao C."/>
            <person name="Wang Y."/>
            <person name="Wang D."/>
            <person name="Huang X."/>
            <person name="Wang R."/>
            <person name="Lv J."/>
            <person name="Li Y."/>
            <person name="Zhang Z."/>
            <person name="Liu B."/>
            <person name="Lu W."/>
            <person name="Hui Y."/>
            <person name="Liang J."/>
            <person name="Zhou Z."/>
            <person name="Hou R."/>
            <person name="Li X."/>
            <person name="Liu Y."/>
            <person name="Li H."/>
            <person name="Ning X."/>
            <person name="Lin Y."/>
            <person name="Zhao L."/>
            <person name="Xing Q."/>
            <person name="Dou J."/>
            <person name="Li Y."/>
            <person name="Mao J."/>
            <person name="Guo H."/>
            <person name="Dou H."/>
            <person name="Li T."/>
            <person name="Mu C."/>
            <person name="Jiang W."/>
            <person name="Fu Q."/>
            <person name="Fu X."/>
            <person name="Miao Y."/>
            <person name="Liu J."/>
            <person name="Yu Q."/>
            <person name="Li R."/>
            <person name="Liao H."/>
            <person name="Li X."/>
            <person name="Kong Y."/>
            <person name="Jiang Z."/>
            <person name="Chourrout D."/>
            <person name="Li R."/>
            <person name="Bao Z."/>
        </authorList>
    </citation>
    <scope>NUCLEOTIDE SEQUENCE [LARGE SCALE GENOMIC DNA]</scope>
    <source>
        <strain evidence="6 7">PY_sf001</strain>
    </source>
</reference>
<dbReference type="PANTHER" id="PTHR12658:SF0">
    <property type="entry name" value="TUBULIN-SPECIFIC CHAPERONE D"/>
    <property type="match status" value="1"/>
</dbReference>
<dbReference type="Pfam" id="PF23579">
    <property type="entry name" value="ARM_TBCD"/>
    <property type="match status" value="1"/>
</dbReference>
<dbReference type="InterPro" id="IPR016024">
    <property type="entry name" value="ARM-type_fold"/>
</dbReference>
<dbReference type="GO" id="GO:0005096">
    <property type="term" value="F:GTPase activator activity"/>
    <property type="evidence" value="ECO:0007669"/>
    <property type="project" value="InterPro"/>
</dbReference>
<dbReference type="EMBL" id="NEDP02004422">
    <property type="protein sequence ID" value="OWF45618.1"/>
    <property type="molecule type" value="Genomic_DNA"/>
</dbReference>
<keyword evidence="7" id="KW-1185">Reference proteome</keyword>
<dbReference type="GO" id="GO:0000226">
    <property type="term" value="P:microtubule cytoskeleton organization"/>
    <property type="evidence" value="ECO:0007669"/>
    <property type="project" value="TreeGrafter"/>
</dbReference>
<keyword evidence="3" id="KW-0143">Chaperone</keyword>
<dbReference type="PANTHER" id="PTHR12658">
    <property type="entry name" value="BETA-TUBULIN COFACTOR D"/>
    <property type="match status" value="1"/>
</dbReference>
<feature type="domain" description="Tubulin-folding cofactor D C-terminal" evidence="4">
    <location>
        <begin position="893"/>
        <end position="1078"/>
    </location>
</feature>
<sequence>MAAGVDSFDNEKQSDIETYGKGHVLEEFKEIEEFKGLIAGLKNIYNDQIALEVSCERFTYITDDYQEQPHLIDSHLESLMTQILDIVRDVKSPPALIHLAFKYLYLITKMRGYKIIVRQFPHEVADVEPVLALISQQDPEDHQTWESRYMLILWLSMVCMIPFDMVRLDSNAVSVSGERRRPVMERILDVARMYLTQNDKCRDAAAYLTSRFLTRPDVKKERLPDFLDWTLNILMNSDMTTMRGMTQVTGILTMTALLFKHGKREDLLEYAPVVLTKVNDLKVRDSNNCVIRKNGIKVIQRLGLTFLKNRVAAWRYQRGSRSLADNLKQGYQHEKQSTVVTNITQEDEEYDIPEEVEEVMEQLLSGLKDKDTVVRWSAAKGIGRVTGRLPRELANEVVGSVLELFTFQETDGAWHGGCLALAELGRRGLLLPERLPDVVPVVLKSLEYDDKRGNFSVGAHVRDAACYVCWAFARAYEPQEITPHVNDIATALIKASIYDREVNVRRAAAAAFQENVGRQGTFPHGIDILTTVDYFAVGNRSHCYLDLSVFVAQYPQYIQGLIDHLVHIKISHWDSAVRELTAKALHRLTPKSPEYMAKTVLPLLMPLTTGPDLFLRHGTILAVAEITHALGKLVAEQNRAITDVIDADVIEGLRRIAKKLHDVELFRGMGGELMRKAVTCLIEKLSLSKLPYHGDPIIELWQGIIDECLHYVEPEIQEAAVAAIPAFFQEYYSDSKGGAIPDKQEKVISRYLEELKSPVEVSRKGYSLAIGALPKFIMKNKLKGILSGLMGATRVTEREKKWAESRRDAVKAITGVCKSVGVDKQGDPTQVLCSQNIPEVYDTCFQAMQDYTLDSRGDVGAWAREAAMTGLHEITTMIVNTDASLITPEISKNVFCCLVQQACEKIDRTRAHAGNIFKCLLYHRPEIPHIPHRQVLEEVFPREEAEKVNWAAPSDTFPLFTKLLKCPAYQYSVLLGLTVSVGGLTESLVIYSSGSLNAYLRTINKDSAQMSQFVDVLMKIFESHIKIDRVSLPMLKMLNQLLSKGCFNVFAENENQEFAQKILELSKKEISRSGDPQKLIASADVFCELLQFCAEVKRKALFQLLVLMGHKYPRIRKATANKLYEALVTYDDVAPEEGLDEAMVIISETTWDNDKINEVRPFRNQLCDLLEIPQPKMKAKPDDAKQAMS</sequence>
<dbReference type="SUPFAM" id="SSF48371">
    <property type="entry name" value="ARM repeat"/>
    <property type="match status" value="2"/>
</dbReference>
<dbReference type="InterPro" id="IPR033162">
    <property type="entry name" value="TBCD"/>
</dbReference>
<dbReference type="AlphaFoldDB" id="A0A210QA62"/>